<evidence type="ECO:0000313" key="2">
    <source>
        <dbReference type="Proteomes" id="UP000018348"/>
    </source>
</evidence>
<evidence type="ECO:0000313" key="1">
    <source>
        <dbReference type="EMBL" id="CCQ49183.1"/>
    </source>
</evidence>
<proteinExistence type="predicted"/>
<protein>
    <submittedName>
        <fullName evidence="1">Uncharacterized protein</fullName>
    </submittedName>
</protein>
<dbReference type="EMBL" id="CAQK01000089">
    <property type="protein sequence ID" value="CCQ49183.1"/>
    <property type="molecule type" value="Genomic_DNA"/>
</dbReference>
<gene>
    <name evidence="1" type="ORF">CWATWH8502_3788</name>
</gene>
<dbReference type="Proteomes" id="UP000018348">
    <property type="component" value="Unassembled WGS sequence"/>
</dbReference>
<accession>T2I878</accession>
<name>T2I878_CROWT</name>
<dbReference type="RefSeq" id="WP_021829291.1">
    <property type="nucleotide sequence ID" value="NZ_CAQK01000089.1"/>
</dbReference>
<reference evidence="1 2" key="2">
    <citation type="submission" date="2013-09" db="EMBL/GenBank/DDBJ databases">
        <title>Whole genome comparison of six Crocosphaera watsonii strains with differing phenotypes.</title>
        <authorList>
            <person name="Bench S.R."/>
            <person name="Heller P."/>
            <person name="Frank I."/>
            <person name="Arciniega M."/>
            <person name="Shilova I.N."/>
            <person name="Zehr J.P."/>
        </authorList>
    </citation>
    <scope>NUCLEOTIDE SEQUENCE [LARGE SCALE GENOMIC DNA]</scope>
    <source>
        <strain evidence="1 2">WH 8502</strain>
    </source>
</reference>
<organism evidence="1 2">
    <name type="scientific">Crocosphaera watsonii WH 8502</name>
    <dbReference type="NCBI Taxonomy" id="423474"/>
    <lineage>
        <taxon>Bacteria</taxon>
        <taxon>Bacillati</taxon>
        <taxon>Cyanobacteriota</taxon>
        <taxon>Cyanophyceae</taxon>
        <taxon>Oscillatoriophycideae</taxon>
        <taxon>Chroococcales</taxon>
        <taxon>Aphanothecaceae</taxon>
        <taxon>Crocosphaera</taxon>
    </lineage>
</organism>
<reference evidence="1 2" key="1">
    <citation type="submission" date="2013-01" db="EMBL/GenBank/DDBJ databases">
        <authorList>
            <person name="Bench S."/>
        </authorList>
    </citation>
    <scope>NUCLEOTIDE SEQUENCE [LARGE SCALE GENOMIC DNA]</scope>
    <source>
        <strain evidence="1 2">WH 8502</strain>
    </source>
</reference>
<comment type="caution">
    <text evidence="1">The sequence shown here is derived from an EMBL/GenBank/DDBJ whole genome shotgun (WGS) entry which is preliminary data.</text>
</comment>
<sequence length="69" mass="7935">MKSKKMIDDQEILLQGNEALDQSLGVAGALRFLSILQKNSTDYVDISEKLYQDQTIDDIFERANQNWLD</sequence>
<dbReference type="AlphaFoldDB" id="T2I878"/>